<dbReference type="AlphaFoldDB" id="A0A9D3YZM1"/>
<dbReference type="EMBL" id="JAIWYP010000014">
    <property type="protein sequence ID" value="KAH3707354.1"/>
    <property type="molecule type" value="Genomic_DNA"/>
</dbReference>
<accession>A0A9D3YZM1</accession>
<dbReference type="GO" id="GO:0000981">
    <property type="term" value="F:DNA-binding transcription factor activity, RNA polymerase II-specific"/>
    <property type="evidence" value="ECO:0007669"/>
    <property type="project" value="TreeGrafter"/>
</dbReference>
<dbReference type="InterPro" id="IPR036960">
    <property type="entry name" value="T-box_sf"/>
</dbReference>
<reference evidence="7" key="1">
    <citation type="journal article" date="2019" name="bioRxiv">
        <title>The Genome of the Zebra Mussel, Dreissena polymorpha: A Resource for Invasive Species Research.</title>
        <authorList>
            <person name="McCartney M.A."/>
            <person name="Auch B."/>
            <person name="Kono T."/>
            <person name="Mallez S."/>
            <person name="Zhang Y."/>
            <person name="Obille A."/>
            <person name="Becker A."/>
            <person name="Abrahante J.E."/>
            <person name="Garbe J."/>
            <person name="Badalamenti J.P."/>
            <person name="Herman A."/>
            <person name="Mangelson H."/>
            <person name="Liachko I."/>
            <person name="Sullivan S."/>
            <person name="Sone E.D."/>
            <person name="Koren S."/>
            <person name="Silverstein K.A.T."/>
            <person name="Beckman K.B."/>
            <person name="Gohl D.M."/>
        </authorList>
    </citation>
    <scope>NUCLEOTIDE SEQUENCE</scope>
    <source>
        <strain evidence="7">Duluth1</strain>
        <tissue evidence="7">Whole animal</tissue>
    </source>
</reference>
<evidence type="ECO:0000256" key="3">
    <source>
        <dbReference type="ARBA" id="ARBA00023163"/>
    </source>
</evidence>
<dbReference type="GO" id="GO:0000978">
    <property type="term" value="F:RNA polymerase II cis-regulatory region sequence-specific DNA binding"/>
    <property type="evidence" value="ECO:0007669"/>
    <property type="project" value="InterPro"/>
</dbReference>
<keyword evidence="4 5" id="KW-0539">Nucleus</keyword>
<name>A0A9D3YZM1_DREPO</name>
<dbReference type="Pfam" id="PF00907">
    <property type="entry name" value="T-box"/>
    <property type="match status" value="1"/>
</dbReference>
<feature type="domain" description="T-box" evidence="6">
    <location>
        <begin position="1"/>
        <end position="57"/>
    </location>
</feature>
<proteinExistence type="predicted"/>
<dbReference type="InterPro" id="IPR001699">
    <property type="entry name" value="TF_T-box"/>
</dbReference>
<gene>
    <name evidence="7" type="ORF">DPMN_066756</name>
</gene>
<dbReference type="InterPro" id="IPR008967">
    <property type="entry name" value="p53-like_TF_DNA-bd_sf"/>
</dbReference>
<dbReference type="Proteomes" id="UP000828390">
    <property type="component" value="Unassembled WGS sequence"/>
</dbReference>
<evidence type="ECO:0000256" key="1">
    <source>
        <dbReference type="ARBA" id="ARBA00023015"/>
    </source>
</evidence>
<comment type="caution">
    <text evidence="5">Lacks conserved residue(s) required for the propagation of feature annotation.</text>
</comment>
<keyword evidence="8" id="KW-1185">Reference proteome</keyword>
<organism evidence="7 8">
    <name type="scientific">Dreissena polymorpha</name>
    <name type="common">Zebra mussel</name>
    <name type="synonym">Mytilus polymorpha</name>
    <dbReference type="NCBI Taxonomy" id="45954"/>
    <lineage>
        <taxon>Eukaryota</taxon>
        <taxon>Metazoa</taxon>
        <taxon>Spiralia</taxon>
        <taxon>Lophotrochozoa</taxon>
        <taxon>Mollusca</taxon>
        <taxon>Bivalvia</taxon>
        <taxon>Autobranchia</taxon>
        <taxon>Heteroconchia</taxon>
        <taxon>Euheterodonta</taxon>
        <taxon>Imparidentia</taxon>
        <taxon>Neoheterodontei</taxon>
        <taxon>Myida</taxon>
        <taxon>Dreissenoidea</taxon>
        <taxon>Dreissenidae</taxon>
        <taxon>Dreissena</taxon>
    </lineage>
</organism>
<dbReference type="PRINTS" id="PR00937">
    <property type="entry name" value="TBOX"/>
</dbReference>
<dbReference type="GO" id="GO:0045893">
    <property type="term" value="P:positive regulation of DNA-templated transcription"/>
    <property type="evidence" value="ECO:0007669"/>
    <property type="project" value="InterPro"/>
</dbReference>
<evidence type="ECO:0000313" key="7">
    <source>
        <dbReference type="EMBL" id="KAH3707354.1"/>
    </source>
</evidence>
<dbReference type="PANTHER" id="PTHR11267:SF181">
    <property type="entry name" value="OPTOMOTOR-BLIND PROTEIN"/>
    <property type="match status" value="1"/>
</dbReference>
<evidence type="ECO:0000256" key="4">
    <source>
        <dbReference type="ARBA" id="ARBA00023242"/>
    </source>
</evidence>
<comment type="subcellular location">
    <subcellularLocation>
        <location evidence="5">Nucleus</location>
    </subcellularLocation>
</comment>
<dbReference type="PANTHER" id="PTHR11267">
    <property type="entry name" value="T-BOX PROTEIN-RELATED"/>
    <property type="match status" value="1"/>
</dbReference>
<dbReference type="PROSITE" id="PS50252">
    <property type="entry name" value="TBOX_3"/>
    <property type="match status" value="1"/>
</dbReference>
<keyword evidence="3" id="KW-0804">Transcription</keyword>
<reference evidence="7" key="2">
    <citation type="submission" date="2020-11" db="EMBL/GenBank/DDBJ databases">
        <authorList>
            <person name="McCartney M.A."/>
            <person name="Auch B."/>
            <person name="Kono T."/>
            <person name="Mallez S."/>
            <person name="Becker A."/>
            <person name="Gohl D.M."/>
            <person name="Silverstein K.A.T."/>
            <person name="Koren S."/>
            <person name="Bechman K.B."/>
            <person name="Herman A."/>
            <person name="Abrahante J.E."/>
            <person name="Garbe J."/>
        </authorList>
    </citation>
    <scope>NUCLEOTIDE SEQUENCE</scope>
    <source>
        <strain evidence="7">Duluth1</strain>
        <tissue evidence="7">Whole animal</tissue>
    </source>
</reference>
<evidence type="ECO:0000256" key="5">
    <source>
        <dbReference type="PROSITE-ProRule" id="PRU00201"/>
    </source>
</evidence>
<dbReference type="GO" id="GO:0001708">
    <property type="term" value="P:cell fate specification"/>
    <property type="evidence" value="ECO:0007669"/>
    <property type="project" value="TreeGrafter"/>
</dbReference>
<evidence type="ECO:0000256" key="2">
    <source>
        <dbReference type="ARBA" id="ARBA00023125"/>
    </source>
</evidence>
<keyword evidence="2 5" id="KW-0238">DNA-binding</keyword>
<keyword evidence="1" id="KW-0805">Transcription regulation</keyword>
<protein>
    <recommendedName>
        <fullName evidence="6">T-box domain-containing protein</fullName>
    </recommendedName>
</protein>
<sequence>MHKYKVVIRVKPEAPTTEPERVFVFEESAFVAVTAYQNSQITQLKIQNNPFAKAFRDAHNPS</sequence>
<dbReference type="Gene3D" id="2.60.40.820">
    <property type="entry name" value="Transcription factor, T-box"/>
    <property type="match status" value="1"/>
</dbReference>
<dbReference type="SUPFAM" id="SSF49417">
    <property type="entry name" value="p53-like transcription factors"/>
    <property type="match status" value="1"/>
</dbReference>
<dbReference type="GO" id="GO:0005634">
    <property type="term" value="C:nucleus"/>
    <property type="evidence" value="ECO:0007669"/>
    <property type="project" value="UniProtKB-SubCell"/>
</dbReference>
<evidence type="ECO:0000259" key="6">
    <source>
        <dbReference type="PROSITE" id="PS50252"/>
    </source>
</evidence>
<evidence type="ECO:0000313" key="8">
    <source>
        <dbReference type="Proteomes" id="UP000828390"/>
    </source>
</evidence>
<comment type="caution">
    <text evidence="7">The sequence shown here is derived from an EMBL/GenBank/DDBJ whole genome shotgun (WGS) entry which is preliminary data.</text>
</comment>
<dbReference type="InterPro" id="IPR046360">
    <property type="entry name" value="T-box_DNA-bd"/>
</dbReference>
<dbReference type="GO" id="GO:0000785">
    <property type="term" value="C:chromatin"/>
    <property type="evidence" value="ECO:0007669"/>
    <property type="project" value="TreeGrafter"/>
</dbReference>